<sequence>MCYDLEYLGMNSGRAEMARHIKTLKLGTRFSILAGLLLCISTALIIVFCGAVFRAQFMDMLTKECVQGTNLLDYELSKEDYTDQDRTRLLDELKARTGYEYTIFEGDKRVATTVMKDGTRAVGTTLDPAIAEIVLSERKSFVGETSILGIPHVCSYVPLYDADGTVGGLIFSGVSSYEAKSAMHRALWTMGIVGLLCAAAGVWLILFFTKRAITVPFARLKRFAHTVEQGDFGIASKTPVTSGIVSGDEIGELAGTFELTVKRLREYIGELSYVLGRISNNDLTAGPVLDYVGDFSSIRESLDHITTRLNDTLEEIVQSSAQVAEGAGMVADGAMTLSQGAQEQAASVEELAATLEAASEEVDSTARNAGEASLVSQEAVRVLEAGKVQMEQLTDAMNDITQASDEIGRITKVIEDIALQTNLLALNAAVEAARAGEAGRGFSVIAEEVRSLAGKSAEASRDTVGLIENANAAVSKGRQIAVSTAGALDQGVTASSQAMDLVRGISAASAQQAEHIRLLQGGMNQIAEIVQSNSATAEEEAAASQTLSDEAGRLDSIVASFRLRQRARTE</sequence>
<dbReference type="SUPFAM" id="SSF58104">
    <property type="entry name" value="Methyl-accepting chemotaxis protein (MCP) signaling domain"/>
    <property type="match status" value="1"/>
</dbReference>
<dbReference type="GO" id="GO:0005886">
    <property type="term" value="C:plasma membrane"/>
    <property type="evidence" value="ECO:0007669"/>
    <property type="project" value="UniProtKB-SubCell"/>
</dbReference>
<protein>
    <submittedName>
        <fullName evidence="13">HAMP domain-containing protein</fullName>
    </submittedName>
</protein>
<evidence type="ECO:0000256" key="8">
    <source>
        <dbReference type="PROSITE-ProRule" id="PRU00284"/>
    </source>
</evidence>
<gene>
    <name evidence="13" type="ORF">GNE07_19090</name>
</gene>
<evidence type="ECO:0000259" key="11">
    <source>
        <dbReference type="PROSITE" id="PS50111"/>
    </source>
</evidence>
<accession>A0AAW9WM45</accession>
<keyword evidence="9" id="KW-0175">Coiled coil</keyword>
<keyword evidence="6 10" id="KW-0472">Membrane</keyword>
<keyword evidence="8" id="KW-0807">Transducer</keyword>
<dbReference type="Gene3D" id="6.10.340.10">
    <property type="match status" value="1"/>
</dbReference>
<organism evidence="13 14">
    <name type="scientific">Hungatella hathewayi</name>
    <dbReference type="NCBI Taxonomy" id="154046"/>
    <lineage>
        <taxon>Bacteria</taxon>
        <taxon>Bacillati</taxon>
        <taxon>Bacillota</taxon>
        <taxon>Clostridia</taxon>
        <taxon>Lachnospirales</taxon>
        <taxon>Lachnospiraceae</taxon>
        <taxon>Hungatella</taxon>
    </lineage>
</organism>
<feature type="coiled-coil region" evidence="9">
    <location>
        <begin position="338"/>
        <end position="368"/>
    </location>
</feature>
<dbReference type="PRINTS" id="PR00260">
    <property type="entry name" value="CHEMTRNSDUCR"/>
</dbReference>
<dbReference type="AlphaFoldDB" id="A0AAW9WM45"/>
<name>A0AAW9WM45_9FIRM</name>
<evidence type="ECO:0000256" key="2">
    <source>
        <dbReference type="ARBA" id="ARBA00022475"/>
    </source>
</evidence>
<evidence type="ECO:0000256" key="10">
    <source>
        <dbReference type="SAM" id="Phobius"/>
    </source>
</evidence>
<evidence type="ECO:0000256" key="5">
    <source>
        <dbReference type="ARBA" id="ARBA00022989"/>
    </source>
</evidence>
<dbReference type="InterPro" id="IPR033463">
    <property type="entry name" value="sCache_3"/>
</dbReference>
<evidence type="ECO:0000313" key="14">
    <source>
        <dbReference type="Proteomes" id="UP000434223"/>
    </source>
</evidence>
<feature type="domain" description="HAMP" evidence="12">
    <location>
        <begin position="211"/>
        <end position="269"/>
    </location>
</feature>
<dbReference type="InterPro" id="IPR004089">
    <property type="entry name" value="MCPsignal_dom"/>
</dbReference>
<dbReference type="GO" id="GO:0006935">
    <property type="term" value="P:chemotaxis"/>
    <property type="evidence" value="ECO:0007669"/>
    <property type="project" value="UniProtKB-KW"/>
</dbReference>
<dbReference type="InterPro" id="IPR003660">
    <property type="entry name" value="HAMP_dom"/>
</dbReference>
<dbReference type="GO" id="GO:0007165">
    <property type="term" value="P:signal transduction"/>
    <property type="evidence" value="ECO:0007669"/>
    <property type="project" value="UniProtKB-KW"/>
</dbReference>
<keyword evidence="2" id="KW-1003">Cell membrane</keyword>
<dbReference type="PROSITE" id="PS50111">
    <property type="entry name" value="CHEMOTAXIS_TRANSDUC_2"/>
    <property type="match status" value="1"/>
</dbReference>
<dbReference type="Pfam" id="PF00015">
    <property type="entry name" value="MCPsignal"/>
    <property type="match status" value="1"/>
</dbReference>
<proteinExistence type="inferred from homology"/>
<evidence type="ECO:0000256" key="1">
    <source>
        <dbReference type="ARBA" id="ARBA00004651"/>
    </source>
</evidence>
<comment type="similarity">
    <text evidence="7">Belongs to the methyl-accepting chemotaxis (MCP) protein family.</text>
</comment>
<evidence type="ECO:0000256" key="4">
    <source>
        <dbReference type="ARBA" id="ARBA00022692"/>
    </source>
</evidence>
<dbReference type="PROSITE" id="PS50885">
    <property type="entry name" value="HAMP"/>
    <property type="match status" value="1"/>
</dbReference>
<evidence type="ECO:0000256" key="6">
    <source>
        <dbReference type="ARBA" id="ARBA00023136"/>
    </source>
</evidence>
<dbReference type="GO" id="GO:0004888">
    <property type="term" value="F:transmembrane signaling receptor activity"/>
    <property type="evidence" value="ECO:0007669"/>
    <property type="project" value="InterPro"/>
</dbReference>
<dbReference type="EMBL" id="WNME01000013">
    <property type="protein sequence ID" value="MUB65127.1"/>
    <property type="molecule type" value="Genomic_DNA"/>
</dbReference>
<dbReference type="InterPro" id="IPR004090">
    <property type="entry name" value="Chemotax_Me-accpt_rcpt"/>
</dbReference>
<dbReference type="SMART" id="SM00304">
    <property type="entry name" value="HAMP"/>
    <property type="match status" value="1"/>
</dbReference>
<comment type="caution">
    <text evidence="13">The sequence shown here is derived from an EMBL/GenBank/DDBJ whole genome shotgun (WGS) entry which is preliminary data.</text>
</comment>
<evidence type="ECO:0000256" key="9">
    <source>
        <dbReference type="SAM" id="Coils"/>
    </source>
</evidence>
<dbReference type="InterPro" id="IPR029151">
    <property type="entry name" value="Sensor-like_sf"/>
</dbReference>
<dbReference type="Pfam" id="PF00672">
    <property type="entry name" value="HAMP"/>
    <property type="match status" value="1"/>
</dbReference>
<feature type="transmembrane region" description="Helical" evidence="10">
    <location>
        <begin position="32"/>
        <end position="53"/>
    </location>
</feature>
<evidence type="ECO:0000259" key="12">
    <source>
        <dbReference type="PROSITE" id="PS50885"/>
    </source>
</evidence>
<keyword evidence="5 10" id="KW-1133">Transmembrane helix</keyword>
<dbReference type="Gene3D" id="1.10.287.950">
    <property type="entry name" value="Methyl-accepting chemotaxis protein"/>
    <property type="match status" value="1"/>
</dbReference>
<dbReference type="SMART" id="SM00283">
    <property type="entry name" value="MA"/>
    <property type="match status" value="1"/>
</dbReference>
<evidence type="ECO:0000313" key="13">
    <source>
        <dbReference type="EMBL" id="MUB65127.1"/>
    </source>
</evidence>
<evidence type="ECO:0000256" key="7">
    <source>
        <dbReference type="ARBA" id="ARBA00029447"/>
    </source>
</evidence>
<feature type="domain" description="Methyl-accepting transducer" evidence="11">
    <location>
        <begin position="319"/>
        <end position="548"/>
    </location>
</feature>
<dbReference type="PANTHER" id="PTHR43531:SF11">
    <property type="entry name" value="METHYL-ACCEPTING CHEMOTAXIS PROTEIN 3"/>
    <property type="match status" value="1"/>
</dbReference>
<reference evidence="13 14" key="1">
    <citation type="submission" date="2019-09" db="EMBL/GenBank/DDBJ databases">
        <title>Draft genome sequencing of Hungatella hathewayi 123Y-2.</title>
        <authorList>
            <person name="Lv Q."/>
            <person name="Li S."/>
        </authorList>
    </citation>
    <scope>NUCLEOTIDE SEQUENCE [LARGE SCALE GENOMIC DNA]</scope>
    <source>
        <strain evidence="13 14">123Y-2</strain>
    </source>
</reference>
<feature type="transmembrane region" description="Helical" evidence="10">
    <location>
        <begin position="186"/>
        <end position="208"/>
    </location>
</feature>
<dbReference type="CDD" id="cd11386">
    <property type="entry name" value="MCP_signal"/>
    <property type="match status" value="1"/>
</dbReference>
<dbReference type="Proteomes" id="UP000434223">
    <property type="component" value="Unassembled WGS sequence"/>
</dbReference>
<comment type="subcellular location">
    <subcellularLocation>
        <location evidence="1">Cell membrane</location>
        <topology evidence="1">Multi-pass membrane protein</topology>
    </subcellularLocation>
</comment>
<dbReference type="PANTHER" id="PTHR43531">
    <property type="entry name" value="PROTEIN ICFG"/>
    <property type="match status" value="1"/>
</dbReference>
<keyword evidence="3" id="KW-0145">Chemotaxis</keyword>
<dbReference type="CDD" id="cd06225">
    <property type="entry name" value="HAMP"/>
    <property type="match status" value="1"/>
</dbReference>
<evidence type="ECO:0000256" key="3">
    <source>
        <dbReference type="ARBA" id="ARBA00022500"/>
    </source>
</evidence>
<keyword evidence="4 10" id="KW-0812">Transmembrane</keyword>
<dbReference type="Pfam" id="PF17202">
    <property type="entry name" value="sCache_3_3"/>
    <property type="match status" value="1"/>
</dbReference>
<dbReference type="InterPro" id="IPR051310">
    <property type="entry name" value="MCP_chemotaxis"/>
</dbReference>
<dbReference type="SUPFAM" id="SSF103190">
    <property type="entry name" value="Sensory domain-like"/>
    <property type="match status" value="1"/>
</dbReference>